<proteinExistence type="predicted"/>
<reference evidence="1 2" key="1">
    <citation type="journal article" date="2014" name="Agronomy (Basel)">
        <title>A Draft Genome Sequence for Ensete ventricosum, the Drought-Tolerant Tree Against Hunger.</title>
        <authorList>
            <person name="Harrison J."/>
            <person name="Moore K.A."/>
            <person name="Paszkiewicz K."/>
            <person name="Jones T."/>
            <person name="Grant M."/>
            <person name="Ambacheew D."/>
            <person name="Muzemil S."/>
            <person name="Studholme D.J."/>
        </authorList>
    </citation>
    <scope>NUCLEOTIDE SEQUENCE [LARGE SCALE GENOMIC DNA]</scope>
</reference>
<dbReference type="AlphaFoldDB" id="A0A427AVL4"/>
<organism evidence="1 2">
    <name type="scientific">Ensete ventricosum</name>
    <name type="common">Abyssinian banana</name>
    <name type="synonym">Musa ensete</name>
    <dbReference type="NCBI Taxonomy" id="4639"/>
    <lineage>
        <taxon>Eukaryota</taxon>
        <taxon>Viridiplantae</taxon>
        <taxon>Streptophyta</taxon>
        <taxon>Embryophyta</taxon>
        <taxon>Tracheophyta</taxon>
        <taxon>Spermatophyta</taxon>
        <taxon>Magnoliopsida</taxon>
        <taxon>Liliopsida</taxon>
        <taxon>Zingiberales</taxon>
        <taxon>Musaceae</taxon>
        <taxon>Ensete</taxon>
    </lineage>
</organism>
<sequence>MTPRKSHLYGTMALPSPWPSYPLPCIYIPSFAISRSTSVALWCSSESTSFLIDTLPFKARIDSVLLSFLGSNVRLLGLVP</sequence>
<dbReference type="Proteomes" id="UP000287651">
    <property type="component" value="Unassembled WGS sequence"/>
</dbReference>
<evidence type="ECO:0000313" key="2">
    <source>
        <dbReference type="Proteomes" id="UP000287651"/>
    </source>
</evidence>
<name>A0A427AVL4_ENSVE</name>
<dbReference type="EMBL" id="AMZH03001187">
    <property type="protein sequence ID" value="RRT80273.1"/>
    <property type="molecule type" value="Genomic_DNA"/>
</dbReference>
<evidence type="ECO:0000313" key="1">
    <source>
        <dbReference type="EMBL" id="RRT80273.1"/>
    </source>
</evidence>
<protein>
    <submittedName>
        <fullName evidence="1">Uncharacterized protein</fullName>
    </submittedName>
</protein>
<comment type="caution">
    <text evidence="1">The sequence shown here is derived from an EMBL/GenBank/DDBJ whole genome shotgun (WGS) entry which is preliminary data.</text>
</comment>
<gene>
    <name evidence="1" type="ORF">B296_00007143</name>
</gene>
<accession>A0A427AVL4</accession>